<keyword evidence="1" id="KW-1133">Transmembrane helix</keyword>
<dbReference type="Proteomes" id="UP000310532">
    <property type="component" value="Unassembled WGS sequence"/>
</dbReference>
<accession>A0A4S2AJH4</accession>
<keyword evidence="3" id="KW-1185">Reference proteome</keyword>
<dbReference type="SUPFAM" id="SSF48452">
    <property type="entry name" value="TPR-like"/>
    <property type="match status" value="2"/>
</dbReference>
<gene>
    <name evidence="2" type="ORF">E5355_15820</name>
</gene>
<dbReference type="InterPro" id="IPR011990">
    <property type="entry name" value="TPR-like_helical_dom_sf"/>
</dbReference>
<dbReference type="Gene3D" id="1.25.40.10">
    <property type="entry name" value="Tetratricopeptide repeat domain"/>
    <property type="match status" value="1"/>
</dbReference>
<organism evidence="2 3">
    <name type="scientific">Bacteroides muris</name>
    <name type="common">ex Afrizal et al. 2022</name>
    <dbReference type="NCBI Taxonomy" id="2516960"/>
    <lineage>
        <taxon>Bacteria</taxon>
        <taxon>Pseudomonadati</taxon>
        <taxon>Bacteroidota</taxon>
        <taxon>Bacteroidia</taxon>
        <taxon>Bacteroidales</taxon>
        <taxon>Bacteroidaceae</taxon>
        <taxon>Bacteroides</taxon>
    </lineage>
</organism>
<evidence type="ECO:0000256" key="1">
    <source>
        <dbReference type="SAM" id="Phobius"/>
    </source>
</evidence>
<keyword evidence="1" id="KW-0812">Transmembrane</keyword>
<keyword evidence="1" id="KW-0472">Membrane</keyword>
<evidence type="ECO:0000313" key="3">
    <source>
        <dbReference type="Proteomes" id="UP000310532"/>
    </source>
</evidence>
<reference evidence="2 3" key="1">
    <citation type="submission" date="2019-04" db="EMBL/GenBank/DDBJ databases">
        <title>Microbes associate with the intestines of laboratory mice.</title>
        <authorList>
            <person name="Navarre W."/>
            <person name="Wong E."/>
            <person name="Huang K."/>
            <person name="Tropini C."/>
            <person name="Ng K."/>
            <person name="Yu B."/>
        </authorList>
    </citation>
    <scope>NUCLEOTIDE SEQUENCE [LARGE SCALE GENOMIC DNA]</scope>
    <source>
        <strain evidence="2 3">NM69_E16B</strain>
    </source>
</reference>
<comment type="caution">
    <text evidence="2">The sequence shown here is derived from an EMBL/GenBank/DDBJ whole genome shotgun (WGS) entry which is preliminary data.</text>
</comment>
<evidence type="ECO:0000313" key="2">
    <source>
        <dbReference type="EMBL" id="TGY01198.1"/>
    </source>
</evidence>
<dbReference type="EMBL" id="SRYZ01000049">
    <property type="protein sequence ID" value="TGY01198.1"/>
    <property type="molecule type" value="Genomic_DNA"/>
</dbReference>
<dbReference type="AlphaFoldDB" id="A0A4S2AJH4"/>
<dbReference type="RefSeq" id="WP_136011103.1">
    <property type="nucleotide sequence ID" value="NZ_SRYZ01000049.1"/>
</dbReference>
<feature type="transmembrane region" description="Helical" evidence="1">
    <location>
        <begin position="256"/>
        <end position="277"/>
    </location>
</feature>
<protein>
    <submittedName>
        <fullName evidence="2">Tetratricopeptide repeat protein</fullName>
    </submittedName>
</protein>
<sequence length="462" mass="54172">MGLFLGRAYAEDGEWDLAMQMYTEALHYAKEYKVYNVAGYICTYMADLYHFKDMYNEIREKYAEASSLFSKAGNLKSQVYAMKNLAVEYAFIDSFLYAKKIMKKADSIASTLRLQIMDYNIANAYANIYDLQKRYDLAEKYYKKAISLDALHGMNDSIGLADIYVASGKIDLAKELIDKMILRDSLNYLLNELYVEIYKSKKDYKKALHFNEICFNISDSITIKQNKAKVFEIEKKYNHLKIQEENGRLKNAQQRFLIYFIITLAILIISSIVFYFYRKHTKMQLHWQEEKLYSLDKERSEIAAQLSEARHSLETIQEDRGENIRLQQKILSLSKKYKELQKQRLEGSAIYKKLSSLLVKPQPNNNKPLLTDKLWNMLVIELSRIYPGFRSSLYEQCPNLSEEECRYCHLHVLGFDGNNEAVLLNINPSSIWMKRTRIKQKLGSNLFKEQTLHNILVDTFLN</sequence>
<proteinExistence type="predicted"/>
<name>A0A4S2AJH4_9BACE</name>